<evidence type="ECO:0000313" key="2">
    <source>
        <dbReference type="EMBL" id="CAH0022099.1"/>
    </source>
</evidence>
<feature type="region of interest" description="Disordered" evidence="1">
    <location>
        <begin position="87"/>
        <end position="116"/>
    </location>
</feature>
<evidence type="ECO:0000256" key="1">
    <source>
        <dbReference type="SAM" id="MobiDB-lite"/>
    </source>
</evidence>
<keyword evidence="3" id="KW-1185">Reference proteome</keyword>
<dbReference type="Proteomes" id="UP000696573">
    <property type="component" value="Unassembled WGS sequence"/>
</dbReference>
<feature type="region of interest" description="Disordered" evidence="1">
    <location>
        <begin position="374"/>
        <end position="400"/>
    </location>
</feature>
<feature type="compositionally biased region" description="Polar residues" evidence="1">
    <location>
        <begin position="288"/>
        <end position="298"/>
    </location>
</feature>
<sequence>MSTPYLASYANEYSFARGATRAGDAAQAAGNHRSRALAEIDGLFAGFQYLERTEGNQNSSARPFNASTFMPDRASFDDFERDLNSTVTQPDLADSDNLHQDEGRAADSEGQPSKCDWSSIRDVMEGSEHHWRSFQQLAEKLNLPAVNKIRNQYENPRGLREAGVFAFRETLSGAAPKDLKGVFAFASLSFVVSQLLCSRGRIAKQEILKGIKVWRDAIQDREEREVFLQLAEELWPEAKVHFHFIPLNLNQKHLDRLDNLSSFGSHYWQPQEEYAATSTAHFSEDQQGHTSQLASNVDSNAPDSFNILPTHGSFTDQEYAIQLLAEYNNLPMWEQVTRMTDCTRELWHWHESSLHLSNALGSIGATGTSEHLPLRDGLSLTNNTSAKPPDPGHDPPDTPTCEQLQSTAVFCAVSTYLLNFSRFFYLLSGGGLSAKSLHSIKAFNMENTNLKDHILDMYLEPLKNSGITLSSQSLAIWAVARKFVKLGCLQSVQEVQDYLMTVGREILPTGKPFTQFSRWVYSIAEGPLVSVRSPSCMSTPKGGRIRKRKSYVLECNFLGDSRAQLIEVEGPTCVRPVKNRTPARQIYQDIATNTRKH</sequence>
<proteinExistence type="predicted"/>
<accession>A0A9N9VF79</accession>
<name>A0A9N9VF79_9HYPO</name>
<protein>
    <submittedName>
        <fullName evidence="2">Uncharacterized protein</fullName>
    </submittedName>
</protein>
<feature type="compositionally biased region" description="Basic and acidic residues" evidence="1">
    <location>
        <begin position="96"/>
        <end position="107"/>
    </location>
</feature>
<reference evidence="2" key="1">
    <citation type="submission" date="2021-10" db="EMBL/GenBank/DDBJ databases">
        <authorList>
            <person name="Piombo E."/>
        </authorList>
    </citation>
    <scope>NUCLEOTIDE SEQUENCE</scope>
</reference>
<feature type="non-terminal residue" evidence="2">
    <location>
        <position position="597"/>
    </location>
</feature>
<evidence type="ECO:0000313" key="3">
    <source>
        <dbReference type="Proteomes" id="UP000696573"/>
    </source>
</evidence>
<feature type="region of interest" description="Disordered" evidence="1">
    <location>
        <begin position="279"/>
        <end position="298"/>
    </location>
</feature>
<dbReference type="OrthoDB" id="5100145at2759"/>
<organism evidence="2 3">
    <name type="scientific">Clonostachys rhizophaga</name>
    <dbReference type="NCBI Taxonomy" id="160324"/>
    <lineage>
        <taxon>Eukaryota</taxon>
        <taxon>Fungi</taxon>
        <taxon>Dikarya</taxon>
        <taxon>Ascomycota</taxon>
        <taxon>Pezizomycotina</taxon>
        <taxon>Sordariomycetes</taxon>
        <taxon>Hypocreomycetidae</taxon>
        <taxon>Hypocreales</taxon>
        <taxon>Bionectriaceae</taxon>
        <taxon>Clonostachys</taxon>
    </lineage>
</organism>
<comment type="caution">
    <text evidence="2">The sequence shown here is derived from an EMBL/GenBank/DDBJ whole genome shotgun (WGS) entry which is preliminary data.</text>
</comment>
<dbReference type="EMBL" id="CABFNQ020000676">
    <property type="protein sequence ID" value="CAH0022099.1"/>
    <property type="molecule type" value="Genomic_DNA"/>
</dbReference>
<gene>
    <name evidence="2" type="ORF">CRHIZ90672A_00003900</name>
</gene>
<dbReference type="AlphaFoldDB" id="A0A9N9VF79"/>